<dbReference type="OrthoDB" id="342253at2157"/>
<evidence type="ECO:0000256" key="7">
    <source>
        <dbReference type="ARBA" id="ARBA00023163"/>
    </source>
</evidence>
<dbReference type="eggNOG" id="arCOG04001">
    <property type="taxonomic scope" value="Archaea"/>
</dbReference>
<keyword evidence="3" id="KW-0597">Phosphoprotein</keyword>
<dbReference type="STRING" id="694430.Natoc_0926"/>
<feature type="region of interest" description="Disordered" evidence="8">
    <location>
        <begin position="52"/>
        <end position="111"/>
    </location>
</feature>
<keyword evidence="6" id="KW-0805">Transcription regulation</keyword>
<dbReference type="InterPro" id="IPR003018">
    <property type="entry name" value="GAF"/>
</dbReference>
<dbReference type="eggNOG" id="arCOG02334">
    <property type="taxonomic scope" value="Archaea"/>
</dbReference>
<feature type="domain" description="PAC" evidence="10">
    <location>
        <begin position="627"/>
        <end position="679"/>
    </location>
</feature>
<dbReference type="EMBL" id="CP003929">
    <property type="protein sequence ID" value="AGB36775.1"/>
    <property type="molecule type" value="Genomic_DNA"/>
</dbReference>
<feature type="compositionally biased region" description="Basic and acidic residues" evidence="8">
    <location>
        <begin position="74"/>
        <end position="94"/>
    </location>
</feature>
<dbReference type="GO" id="GO:0004673">
    <property type="term" value="F:protein histidine kinase activity"/>
    <property type="evidence" value="ECO:0007669"/>
    <property type="project" value="UniProtKB-EC"/>
</dbReference>
<evidence type="ECO:0000313" key="11">
    <source>
        <dbReference type="EMBL" id="AGB36775.1"/>
    </source>
</evidence>
<dbReference type="eggNOG" id="arCOG02276">
    <property type="taxonomic scope" value="Archaea"/>
</dbReference>
<dbReference type="RefSeq" id="WP_015320229.1">
    <property type="nucleotide sequence ID" value="NC_019974.1"/>
</dbReference>
<dbReference type="PANTHER" id="PTHR43304">
    <property type="entry name" value="PHYTOCHROME-LIKE PROTEIN CPH1"/>
    <property type="match status" value="1"/>
</dbReference>
<organism evidence="11 12">
    <name type="scientific">Natronococcus occultus SP4</name>
    <dbReference type="NCBI Taxonomy" id="694430"/>
    <lineage>
        <taxon>Archaea</taxon>
        <taxon>Methanobacteriati</taxon>
        <taxon>Methanobacteriota</taxon>
        <taxon>Stenosarchaea group</taxon>
        <taxon>Halobacteria</taxon>
        <taxon>Halobacteriales</taxon>
        <taxon>Natrialbaceae</taxon>
        <taxon>Natronococcus</taxon>
    </lineage>
</organism>
<feature type="compositionally biased region" description="Acidic residues" evidence="8">
    <location>
        <begin position="95"/>
        <end position="108"/>
    </location>
</feature>
<dbReference type="InterPro" id="IPR035965">
    <property type="entry name" value="PAS-like_dom_sf"/>
</dbReference>
<dbReference type="Proteomes" id="UP000010878">
    <property type="component" value="Chromosome"/>
</dbReference>
<dbReference type="Pfam" id="PF08448">
    <property type="entry name" value="PAS_4"/>
    <property type="match status" value="1"/>
</dbReference>
<dbReference type="PROSITE" id="PS50112">
    <property type="entry name" value="PAS"/>
    <property type="match status" value="1"/>
</dbReference>
<keyword evidence="12" id="KW-1185">Reference proteome</keyword>
<dbReference type="eggNOG" id="arCOG02359">
    <property type="taxonomic scope" value="Archaea"/>
</dbReference>
<evidence type="ECO:0000256" key="3">
    <source>
        <dbReference type="ARBA" id="ARBA00022553"/>
    </source>
</evidence>
<dbReference type="InterPro" id="IPR013656">
    <property type="entry name" value="PAS_4"/>
</dbReference>
<dbReference type="InterPro" id="IPR013655">
    <property type="entry name" value="PAS_fold_3"/>
</dbReference>
<evidence type="ECO:0000259" key="10">
    <source>
        <dbReference type="PROSITE" id="PS50113"/>
    </source>
</evidence>
<protein>
    <recommendedName>
        <fullName evidence="2">histidine kinase</fullName>
        <ecNumber evidence="2">2.7.13.3</ecNumber>
    </recommendedName>
</protein>
<dbReference type="PROSITE" id="PS50113">
    <property type="entry name" value="PAC"/>
    <property type="match status" value="2"/>
</dbReference>
<dbReference type="Pfam" id="PF13185">
    <property type="entry name" value="GAF_2"/>
    <property type="match status" value="3"/>
</dbReference>
<keyword evidence="7" id="KW-0804">Transcription</keyword>
<dbReference type="InterPro" id="IPR000700">
    <property type="entry name" value="PAS-assoc_C"/>
</dbReference>
<dbReference type="InterPro" id="IPR031803">
    <property type="entry name" value="BAT_GAF/HTH-assoc"/>
</dbReference>
<dbReference type="Pfam" id="PF15915">
    <property type="entry name" value="BAT"/>
    <property type="match status" value="1"/>
</dbReference>
<dbReference type="Pfam" id="PF13188">
    <property type="entry name" value="PAS_8"/>
    <property type="match status" value="1"/>
</dbReference>
<dbReference type="InterPro" id="IPR052162">
    <property type="entry name" value="Sensor_kinase/Photoreceptor"/>
</dbReference>
<sequence>MSPSAPTPTTVLEAFDALAGPGTPLTTTEVAGEFDCTNRTIYNKLDALAEDGPLETKKVGSRGRVWWRPSSDPYRADGRAKPEPAEASGRRLFENTDDSPPETPEPDGFDLAADATVRSDGRQRAEKQVAELSRESPEQYRALFESIDEGFCVVETAGDRAEPAEYRIAEANSAFEELSGLEDPVGKTIGEMDVAVDRFWDERYDRVARTGETVRFQRRIEDVGGWFEVCVAPFGDRQKRRVAILFDDSTERKRRAQLLAEQRELLERIAAGAPLEACLSELCTAVSRLGSGVRASILLADDDREAFQCPIAPDLESSWDEGLAGAPIDDLMLGTCGEAVFQGVSVTCENVADDDRWSEEWRELCLENGVRAGRSEPLRGPDGTPVGSFMLCFDEPRTPTEWEQRLVEFGTHVVEIALERERSRCALRESERRLDAFVTTTTDITYRMSPDWTELYELDGQGFIADTDDPFDSWLGEYIPEDEQERVGDAIDEAVETGSSFELEHEVLRVDGTRGWVHSRAVPVRDEDGEITEWFGTGTDVTERKRIEHELRESEERFRAIANLVPDLMWSNDPTGSVTWYNQRWFEYTGKSPEEATGDGWLDPVHPADRERSLETFRNAVEAGEPFQREHRIRRHDGEYRWFLVRARPVEDDDGTITHWFGTATDIHDEHETQASLERLSAASQELIDADSGEIADHVAALACEIFGAEHAALWRYDETTGDLERYDDRIEAGPDVDAVAYPDDLFEMAWDVFVGDEVVVARDPSVSEPAPDVLPLRSKVLIPLGRHGVLCAGSPHPDGIDERTIDLAETVGATVESAWDRAEGERQLANRNEELERLDSLNALIRGIDRALVDADSREAIDGAVCERLAESERYEFAWIGDRDPRTGAITPREFDGVDRGYLETLPFGADETPPDEDPIAEAARTGELRIVSDVAIDPRAASWRETTLDRGGRSCIAIPLVYNGSQYGVLAVYADRPQPDTHDHAVFEELGRTIAHALNAVETKRTLLTDSVIELTIDVRDADSVLSRFAREAECEIEFEGLVPQQAETDRLFFRAATADPEPIRSAASRIPAVAEIDPLRSEDGSFEFEAAITGRTLASNVVENGGIVRSLTVTDETTLLVVDLPAAASARTFVETLREKYSRTDLVSRRTRDRPITTRQDLRNALEERVTDRQREVLETAYRSGFFESPRVRTGRELSETLDITQPTFSHHLREAQRRLCEVAFENA</sequence>
<dbReference type="Gene3D" id="3.30.450.20">
    <property type="entry name" value="PAS domain"/>
    <property type="match status" value="3"/>
</dbReference>
<keyword evidence="4" id="KW-0808">Transferase</keyword>
<evidence type="ECO:0000313" key="12">
    <source>
        <dbReference type="Proteomes" id="UP000010878"/>
    </source>
</evidence>
<evidence type="ECO:0000256" key="8">
    <source>
        <dbReference type="SAM" id="MobiDB-lite"/>
    </source>
</evidence>
<evidence type="ECO:0000256" key="4">
    <source>
        <dbReference type="ARBA" id="ARBA00022679"/>
    </source>
</evidence>
<dbReference type="KEGG" id="nou:Natoc_0926"/>
<dbReference type="SUPFAM" id="SSF55785">
    <property type="entry name" value="PYP-like sensor domain (PAS domain)"/>
    <property type="match status" value="3"/>
</dbReference>
<dbReference type="InterPro" id="IPR001610">
    <property type="entry name" value="PAC"/>
</dbReference>
<evidence type="ECO:0000256" key="6">
    <source>
        <dbReference type="ARBA" id="ARBA00023015"/>
    </source>
</evidence>
<evidence type="ECO:0000256" key="5">
    <source>
        <dbReference type="ARBA" id="ARBA00022777"/>
    </source>
</evidence>
<dbReference type="GeneID" id="14402124"/>
<dbReference type="NCBIfam" id="TIGR00229">
    <property type="entry name" value="sensory_box"/>
    <property type="match status" value="3"/>
</dbReference>
<gene>
    <name evidence="11" type="ORF">Natoc_0926</name>
</gene>
<dbReference type="PANTHER" id="PTHR43304:SF1">
    <property type="entry name" value="PAC DOMAIN-CONTAINING PROTEIN"/>
    <property type="match status" value="1"/>
</dbReference>
<dbReference type="eggNOG" id="arCOG08095">
    <property type="taxonomic scope" value="Archaea"/>
</dbReference>
<keyword evidence="5" id="KW-0418">Kinase</keyword>
<evidence type="ECO:0000256" key="1">
    <source>
        <dbReference type="ARBA" id="ARBA00000085"/>
    </source>
</evidence>
<dbReference type="EC" id="2.7.13.3" evidence="2"/>
<dbReference type="AlphaFoldDB" id="L0JWV3"/>
<accession>L0JWV3</accession>
<evidence type="ECO:0000256" key="2">
    <source>
        <dbReference type="ARBA" id="ARBA00012438"/>
    </source>
</evidence>
<feature type="domain" description="PAS" evidence="9">
    <location>
        <begin position="554"/>
        <end position="624"/>
    </location>
</feature>
<dbReference type="Pfam" id="PF04967">
    <property type="entry name" value="HTH_10"/>
    <property type="match status" value="1"/>
</dbReference>
<reference evidence="11 12" key="1">
    <citation type="submission" date="2012-11" db="EMBL/GenBank/DDBJ databases">
        <title>FINISHED of Natronococcus occultus SP4, DSM 3396.</title>
        <authorList>
            <consortium name="DOE Joint Genome Institute"/>
            <person name="Eisen J."/>
            <person name="Huntemann M."/>
            <person name="Wei C.-L."/>
            <person name="Han J."/>
            <person name="Detter J.C."/>
            <person name="Han C."/>
            <person name="Tapia R."/>
            <person name="Chen A."/>
            <person name="Kyrpides N."/>
            <person name="Mavromatis K."/>
            <person name="Markowitz V."/>
            <person name="Szeto E."/>
            <person name="Ivanova N."/>
            <person name="Mikhailova N."/>
            <person name="Ovchinnikova G."/>
            <person name="Pagani I."/>
            <person name="Pati A."/>
            <person name="Goodwin L."/>
            <person name="Nordberg H.P."/>
            <person name="Cantor M.N."/>
            <person name="Hua S.X."/>
            <person name="Woyke T."/>
            <person name="Eisen J."/>
            <person name="Klenk H.-P."/>
            <person name="Klenk H.-P."/>
        </authorList>
    </citation>
    <scope>NUCLEOTIDE SEQUENCE [LARGE SCALE GENOMIC DNA]</scope>
    <source>
        <strain evidence="11 12">SP4</strain>
    </source>
</reference>
<dbReference type="InterPro" id="IPR000014">
    <property type="entry name" value="PAS"/>
</dbReference>
<dbReference type="SUPFAM" id="SSF55781">
    <property type="entry name" value="GAF domain-like"/>
    <property type="match status" value="3"/>
</dbReference>
<dbReference type="SMART" id="SM00065">
    <property type="entry name" value="GAF"/>
    <property type="match status" value="3"/>
</dbReference>
<dbReference type="SMART" id="SM00091">
    <property type="entry name" value="PAS"/>
    <property type="match status" value="2"/>
</dbReference>
<dbReference type="InterPro" id="IPR029016">
    <property type="entry name" value="GAF-like_dom_sf"/>
</dbReference>
<feature type="domain" description="PAC" evidence="10">
    <location>
        <begin position="501"/>
        <end position="553"/>
    </location>
</feature>
<name>L0JWV3_9EURY</name>
<proteinExistence type="predicted"/>
<dbReference type="FunFam" id="3.30.450.20:FF:000099">
    <property type="entry name" value="Sensory box sensor histidine kinase"/>
    <property type="match status" value="1"/>
</dbReference>
<comment type="catalytic activity">
    <reaction evidence="1">
        <text>ATP + protein L-histidine = ADP + protein N-phospho-L-histidine.</text>
        <dbReference type="EC" id="2.7.13.3"/>
    </reaction>
</comment>
<dbReference type="HOGENOM" id="CLU_010057_0_0_2"/>
<dbReference type="CDD" id="cd00130">
    <property type="entry name" value="PAS"/>
    <property type="match status" value="2"/>
</dbReference>
<dbReference type="Pfam" id="PF08447">
    <property type="entry name" value="PAS_3"/>
    <property type="match status" value="1"/>
</dbReference>
<dbReference type="eggNOG" id="arCOG02348">
    <property type="taxonomic scope" value="Archaea"/>
</dbReference>
<dbReference type="InterPro" id="IPR007050">
    <property type="entry name" value="HTH_bacterioopsin"/>
</dbReference>
<evidence type="ECO:0000259" key="9">
    <source>
        <dbReference type="PROSITE" id="PS50112"/>
    </source>
</evidence>
<dbReference type="Gene3D" id="3.30.450.40">
    <property type="match status" value="3"/>
</dbReference>
<dbReference type="SMART" id="SM00086">
    <property type="entry name" value="PAC"/>
    <property type="match status" value="2"/>
</dbReference>